<dbReference type="RefSeq" id="WP_320507350.1">
    <property type="nucleotide sequence ID" value="NZ_JAXCLW010000001.1"/>
</dbReference>
<keyword evidence="5" id="KW-1185">Reference proteome</keyword>
<dbReference type="Proteomes" id="UP001279642">
    <property type="component" value="Unassembled WGS sequence"/>
</dbReference>
<dbReference type="EMBL" id="JAXCLW010000001">
    <property type="protein sequence ID" value="MDY0882325.1"/>
    <property type="molecule type" value="Genomic_DNA"/>
</dbReference>
<keyword evidence="3" id="KW-1133">Transmembrane helix</keyword>
<evidence type="ECO:0000256" key="3">
    <source>
        <dbReference type="SAM" id="Phobius"/>
    </source>
</evidence>
<reference evidence="4 5" key="1">
    <citation type="journal article" date="2016" name="Antonie Van Leeuwenhoek">
        <title>Dongia soli sp. nov., isolated from soil from Dokdo, Korea.</title>
        <authorList>
            <person name="Kim D.U."/>
            <person name="Lee H."/>
            <person name="Kim H."/>
            <person name="Kim S.G."/>
            <person name="Ka J.O."/>
        </authorList>
    </citation>
    <scope>NUCLEOTIDE SEQUENCE [LARGE SCALE GENOMIC DNA]</scope>
    <source>
        <strain evidence="4 5">D78</strain>
    </source>
</reference>
<keyword evidence="3" id="KW-0812">Transmembrane</keyword>
<evidence type="ECO:0000313" key="4">
    <source>
        <dbReference type="EMBL" id="MDY0882325.1"/>
    </source>
</evidence>
<proteinExistence type="predicted"/>
<organism evidence="4 5">
    <name type="scientific">Dongia soli</name>
    <dbReference type="NCBI Taxonomy" id="600628"/>
    <lineage>
        <taxon>Bacteria</taxon>
        <taxon>Pseudomonadati</taxon>
        <taxon>Pseudomonadota</taxon>
        <taxon>Alphaproteobacteria</taxon>
        <taxon>Rhodospirillales</taxon>
        <taxon>Dongiaceae</taxon>
        <taxon>Dongia</taxon>
    </lineage>
</organism>
<comment type="caution">
    <text evidence="4">The sequence shown here is derived from an EMBL/GenBank/DDBJ whole genome shotgun (WGS) entry which is preliminary data.</text>
</comment>
<gene>
    <name evidence="4" type="ORF">SMD27_05695</name>
</gene>
<evidence type="ECO:0000256" key="2">
    <source>
        <dbReference type="SAM" id="MobiDB-lite"/>
    </source>
</evidence>
<feature type="region of interest" description="Disordered" evidence="2">
    <location>
        <begin position="143"/>
        <end position="180"/>
    </location>
</feature>
<keyword evidence="3" id="KW-0472">Membrane</keyword>
<feature type="transmembrane region" description="Helical" evidence="3">
    <location>
        <begin position="20"/>
        <end position="39"/>
    </location>
</feature>
<feature type="compositionally biased region" description="Basic and acidic residues" evidence="2">
    <location>
        <begin position="143"/>
        <end position="155"/>
    </location>
</feature>
<protein>
    <submittedName>
        <fullName evidence="4">Uncharacterized protein</fullName>
    </submittedName>
</protein>
<feature type="coiled-coil region" evidence="1">
    <location>
        <begin position="75"/>
        <end position="102"/>
    </location>
</feature>
<accession>A0ABU5E7M2</accession>
<name>A0ABU5E7M2_9PROT</name>
<evidence type="ECO:0000313" key="5">
    <source>
        <dbReference type="Proteomes" id="UP001279642"/>
    </source>
</evidence>
<keyword evidence="1" id="KW-0175">Coiled coil</keyword>
<sequence>MAFLVGETAGAAGAAMFKKLLPWIAVGLVIAALGGLYAWERGNRWLAETAAADAVTRQKAAEADRDAWRANAEAIEQINADNADLQRKLDALRDSMDVLARGVAEKAAERQRTAASIKGEIRSVHAPNNAIGPYSAHAWQRLRDTAEGTAADRGDQNSGGDGQAGSKSAQLPAGTTDPAK</sequence>
<evidence type="ECO:0000256" key="1">
    <source>
        <dbReference type="SAM" id="Coils"/>
    </source>
</evidence>